<feature type="transmembrane region" description="Helical" evidence="7">
    <location>
        <begin position="1335"/>
        <end position="1356"/>
    </location>
</feature>
<evidence type="ECO:0000256" key="4">
    <source>
        <dbReference type="ARBA" id="ARBA00023136"/>
    </source>
</evidence>
<proteinExistence type="predicted"/>
<feature type="compositionally biased region" description="Low complexity" evidence="6">
    <location>
        <begin position="1893"/>
        <end position="1907"/>
    </location>
</feature>
<feature type="repeat" description="WD" evidence="5">
    <location>
        <begin position="341"/>
        <end position="382"/>
    </location>
</feature>
<comment type="subcellular location">
    <subcellularLocation>
        <location evidence="1">Membrane</location>
        <topology evidence="1">Multi-pass membrane protein</topology>
    </subcellularLocation>
</comment>
<feature type="repeat" description="WD" evidence="5">
    <location>
        <begin position="686"/>
        <end position="727"/>
    </location>
</feature>
<accession>A0A150GKL4</accession>
<dbReference type="PANTHER" id="PTHR45333:SF1">
    <property type="entry name" value="CHROMOSOME UNDETERMINED SCAFFOLD_625, WHOLE GENOME SHOTGUN SEQUENCE"/>
    <property type="match status" value="1"/>
</dbReference>
<dbReference type="GO" id="GO:0016020">
    <property type="term" value="C:membrane"/>
    <property type="evidence" value="ECO:0007669"/>
    <property type="project" value="UniProtKB-SubCell"/>
</dbReference>
<feature type="transmembrane region" description="Helical" evidence="7">
    <location>
        <begin position="1441"/>
        <end position="1463"/>
    </location>
</feature>
<feature type="repeat" description="WD" evidence="5">
    <location>
        <begin position="813"/>
        <end position="854"/>
    </location>
</feature>
<feature type="repeat" description="WD" evidence="5">
    <location>
        <begin position="728"/>
        <end position="769"/>
    </location>
</feature>
<feature type="region of interest" description="Disordered" evidence="6">
    <location>
        <begin position="1644"/>
        <end position="1722"/>
    </location>
</feature>
<feature type="region of interest" description="Disordered" evidence="6">
    <location>
        <begin position="1963"/>
        <end position="2023"/>
    </location>
</feature>
<keyword evidence="2 7" id="KW-0812">Transmembrane</keyword>
<dbReference type="Gene3D" id="2.130.10.10">
    <property type="entry name" value="YVTN repeat-like/Quinoprotein amine dehydrogenase"/>
    <property type="match status" value="5"/>
</dbReference>
<dbReference type="PANTHER" id="PTHR45333">
    <property type="entry name" value="MEMBRANE PROTEIN-RELATED"/>
    <property type="match status" value="1"/>
</dbReference>
<protein>
    <recommendedName>
        <fullName evidence="8">Ion transport domain-containing protein</fullName>
    </recommendedName>
</protein>
<dbReference type="Pfam" id="PF00520">
    <property type="entry name" value="Ion_trans"/>
    <property type="match status" value="1"/>
</dbReference>
<feature type="compositionally biased region" description="Polar residues" evidence="6">
    <location>
        <begin position="1013"/>
        <end position="1037"/>
    </location>
</feature>
<evidence type="ECO:0000256" key="2">
    <source>
        <dbReference type="ARBA" id="ARBA00022692"/>
    </source>
</evidence>
<evidence type="ECO:0000313" key="9">
    <source>
        <dbReference type="EMBL" id="KXZ50265.1"/>
    </source>
</evidence>
<dbReference type="OrthoDB" id="530823at2759"/>
<evidence type="ECO:0000256" key="7">
    <source>
        <dbReference type="SAM" id="Phobius"/>
    </source>
</evidence>
<dbReference type="Proteomes" id="UP000075714">
    <property type="component" value="Unassembled WGS sequence"/>
</dbReference>
<keyword evidence="3 7" id="KW-1133">Transmembrane helix</keyword>
<dbReference type="InterPro" id="IPR036322">
    <property type="entry name" value="WD40_repeat_dom_sf"/>
</dbReference>
<feature type="transmembrane region" description="Helical" evidence="7">
    <location>
        <begin position="1417"/>
        <end position="1434"/>
    </location>
</feature>
<gene>
    <name evidence="9" type="ORF">GPECTOR_17g904</name>
</gene>
<dbReference type="SUPFAM" id="SSF50978">
    <property type="entry name" value="WD40 repeat-like"/>
    <property type="match status" value="2"/>
</dbReference>
<keyword evidence="5" id="KW-0853">WD repeat</keyword>
<sequence>MLSMQGVCFSPDGTYVMRWGYGTDVKLLSSDDGMLVITMVAPTPGPVRFATFNSDGSKVAVATEDCKVYVWVTANKHLLCTLDVGAEPLAHVVFSQDSKHLLSCDDEGQLELWSIATATMVRRYDTGHISKRCGFSSNGESVLSCAGDDCGLLILNARTGALQVSQQFEEVAESRNRASYVISPDGNKVLLFILEQVYGINLVLYHLETDTHIPLMVCDGAVTHAEFSNDSSLFITAGRDDLIHVWESDTGMLRTTLQGHASDVMFCKISEEGEVAISGDSEGMVLVWSLADGSCVMRLQAHSAPIAYVDVNADGTRALTVDTEGHALLWYLDAARAFEVLRQHSDLVACVVPTPDGTSLVVGYKDGCLRCWNVSDGPGLAANVTWTHTKQACPVEQLAMRPDGAQVAAAGRDGTVIVTDMRRGAVTAVLNGHNDFVTGLMFSERSDLLVSASRVGEVSVWNARAYGTEPIRCLTVPELLEVAALAISPQQAYLAAATAGGTVHIWSLATFHAQADVKVTDLPATRITFNSDGSVLAVAAADGSVTLIDPLSGMRAAHYRGNASSITDVAFMMKPGTTLTSAPNGFPLVLYCAPDTTVRMMSDETGGTRCLDFSSDGRLLVSGNLRGELVVWDVVHQEQMHKWVAHKRYAITCVRFTHDATAVYSCAEDCKVIMWDWRRQTKLAVLTGHQAPVAAVEMSVDGDQMASGDRDGFIFIWDTHTHAPKQVIPAHDGAVLCCSLSPCGTMVASTGADEHIVVLDVHTGQQLATLDDAMDGKGLTIKFSFDGTRLLVGGEKGAVLIWDVARNCLLYDIPAHDGKVFDCGWSGDSRRLLSVGSDGRARLWDAAAGSELCQANFDRIMGAVESGGFLHCDLSATGNRMAGCTAKGQLIDWDVGAELRCVPEGSMLYQRLSALSLGRSRDIYSRLLRQFPLLPNIQDSRGWTILMHAVANSNPEITKLIVASVPPASGKLGLTASAVQNTILSSIRHVPRVQMLASAAAASGKGWEGGNSKRMSISNPDGAVSATSVTKLSSHKSVGQLGRRPSAGLDQQDPDDDDDDDSSGTGSATRPSPGPSVASAPAAAAPPGPSLLGRVGTFLRSGAELLTPQRSRSRDLEDGTEDGVDMRHVSDLGRNAWQEDDPDGKAPPAVKDGLGRGSSKVWPDTQPQERTEPNAVKIALEAGAADCVQHVLDAVLAQKVTPGSYHAITQAIPAVAQQYPTMCQVFLSGLPLRPLGEMEVPSSIAARGMIVTSAPSYTSYKEMWMSELQLQGQGNKGPMALMEACMVRLPFAAASGKTSVLHTLVESGVPVQTFGSDTVKAIVDYKWRNFAQRRIYIKALVYLLYTVLFTVFAVLFADHDSTASITGLYDTTRGVAIVVFAGVLFLYGMYFLVLEFVQLASLGASAYFDSFWNIVDIAAYVTTLVVCPCTVFRYGLQQGEFVAALVAAEVIMLWVKVLFYGLAIDGVGTFIFMTAEIIKGLKFFISLLATLFISFAVAFMVLFRNAPDVNADGSSGLGLLYGNFGNSLLNVYLVMFQQGDPHGALTSEYSHFAVLLYCVYMFAVLVVLLNMIITLMADIFQKVKGIQHFVFLKGRAELIIDVESTTGGSLSNADNHPYLHLLMPLRKDNASSSQRQAGDLTAVLARPGGGVTGPAGGPPGSNTAGAVGTPSRAVSQTGGGGGRSTLAEPLSDSDSDDDDTRSGAGGGRALSRMASFKSAKSVAPVARRQTDAYTTLGAMTMVRRPGGGVVTATGTVDTERLERLERTINRLSNNLDTVMNHLKVRQPSTTGGPGGLGPGLGGGGGGAATMAADVAAMVSPLGRRGAGIRNTAGGVGAISMVVRGSKSTEPLAFGLPGSIVSRAASRPTSAIPSGAPPPLPLLPMLGVTASVRPSSGGPQPGQAGPGANSHAHLHATFADDAPHESGASTARGGLPVSPNTTPIGNTASARISTNGASPAVLAAAGFGSGRPQPPEAIPAPAPLPPPVPGPSAGPGSSGSAISSGGKRRSLIAEAPPPASSILEGDEGVEGVLLMDTMAPQISLATLPMPGSNRSAPGGVGGANDAPRLGSRDGIASEPPGSRNGSSPPSGGGVATAARLVLDPEEPQAWNGSGPGRPSGSMNSTSVHDPPRIRTPGEVEPSG</sequence>
<reference evidence="10" key="1">
    <citation type="journal article" date="2016" name="Nat. Commun.">
        <title>The Gonium pectorale genome demonstrates co-option of cell cycle regulation during the evolution of multicellularity.</title>
        <authorList>
            <person name="Hanschen E.R."/>
            <person name="Marriage T.N."/>
            <person name="Ferris P.J."/>
            <person name="Hamaji T."/>
            <person name="Toyoda A."/>
            <person name="Fujiyama A."/>
            <person name="Neme R."/>
            <person name="Noguchi H."/>
            <person name="Minakuchi Y."/>
            <person name="Suzuki M."/>
            <person name="Kawai-Toyooka H."/>
            <person name="Smith D.R."/>
            <person name="Sparks H."/>
            <person name="Anderson J."/>
            <person name="Bakaric R."/>
            <person name="Luria V."/>
            <person name="Karger A."/>
            <person name="Kirschner M.W."/>
            <person name="Durand P.M."/>
            <person name="Michod R.E."/>
            <person name="Nozaki H."/>
            <person name="Olson B.J."/>
        </authorList>
    </citation>
    <scope>NUCLEOTIDE SEQUENCE [LARGE SCALE GENOMIC DNA]</scope>
    <source>
        <strain evidence="10">NIES-2863</strain>
    </source>
</reference>
<feature type="compositionally biased region" description="Low complexity" evidence="6">
    <location>
        <begin position="2076"/>
        <end position="2088"/>
    </location>
</feature>
<dbReference type="CDD" id="cd00200">
    <property type="entry name" value="WD40"/>
    <property type="match status" value="2"/>
</dbReference>
<feature type="region of interest" description="Disordered" evidence="6">
    <location>
        <begin position="1867"/>
        <end position="1951"/>
    </location>
</feature>
<feature type="transmembrane region" description="Helical" evidence="7">
    <location>
        <begin position="1377"/>
        <end position="1397"/>
    </location>
</feature>
<dbReference type="SMART" id="SM00320">
    <property type="entry name" value="WD40"/>
    <property type="match status" value="17"/>
</dbReference>
<dbReference type="EMBL" id="LSYV01000018">
    <property type="protein sequence ID" value="KXZ50265.1"/>
    <property type="molecule type" value="Genomic_DNA"/>
</dbReference>
<feature type="repeat" description="WD" evidence="5">
    <location>
        <begin position="215"/>
        <end position="256"/>
    </location>
</feature>
<evidence type="ECO:0000313" key="10">
    <source>
        <dbReference type="Proteomes" id="UP000075714"/>
    </source>
</evidence>
<evidence type="ECO:0000256" key="3">
    <source>
        <dbReference type="ARBA" id="ARBA00022989"/>
    </source>
</evidence>
<keyword evidence="10" id="KW-1185">Reference proteome</keyword>
<feature type="repeat" description="WD" evidence="5">
    <location>
        <begin position="601"/>
        <end position="642"/>
    </location>
</feature>
<organism evidence="9 10">
    <name type="scientific">Gonium pectorale</name>
    <name type="common">Green alga</name>
    <dbReference type="NCBI Taxonomy" id="33097"/>
    <lineage>
        <taxon>Eukaryota</taxon>
        <taxon>Viridiplantae</taxon>
        <taxon>Chlorophyta</taxon>
        <taxon>core chlorophytes</taxon>
        <taxon>Chlorophyceae</taxon>
        <taxon>CS clade</taxon>
        <taxon>Chlamydomonadales</taxon>
        <taxon>Volvocaceae</taxon>
        <taxon>Gonium</taxon>
    </lineage>
</organism>
<dbReference type="Gene3D" id="1.10.287.70">
    <property type="match status" value="1"/>
</dbReference>
<feature type="region of interest" description="Disordered" evidence="6">
    <location>
        <begin position="1003"/>
        <end position="1170"/>
    </location>
</feature>
<dbReference type="InterPro" id="IPR005821">
    <property type="entry name" value="Ion_trans_dom"/>
</dbReference>
<feature type="compositionally biased region" description="Polar residues" evidence="6">
    <location>
        <begin position="1937"/>
        <end position="1951"/>
    </location>
</feature>
<feature type="region of interest" description="Disordered" evidence="6">
    <location>
        <begin position="2044"/>
        <end position="2142"/>
    </location>
</feature>
<feature type="transmembrane region" description="Helical" evidence="7">
    <location>
        <begin position="1483"/>
        <end position="1503"/>
    </location>
</feature>
<feature type="compositionally biased region" description="Pro residues" evidence="6">
    <location>
        <begin position="1971"/>
        <end position="1991"/>
    </location>
</feature>
<dbReference type="InterPro" id="IPR001680">
    <property type="entry name" value="WD40_rpt"/>
</dbReference>
<dbReference type="Pfam" id="PF00400">
    <property type="entry name" value="WD40"/>
    <property type="match status" value="9"/>
</dbReference>
<feature type="repeat" description="WD" evidence="5">
    <location>
        <begin position="430"/>
        <end position="462"/>
    </location>
</feature>
<dbReference type="GO" id="GO:0005216">
    <property type="term" value="F:monoatomic ion channel activity"/>
    <property type="evidence" value="ECO:0007669"/>
    <property type="project" value="InterPro"/>
</dbReference>
<feature type="transmembrane region" description="Helical" evidence="7">
    <location>
        <begin position="1554"/>
        <end position="1577"/>
    </location>
</feature>
<dbReference type="STRING" id="33097.A0A150GKL4"/>
<dbReference type="InterPro" id="IPR015943">
    <property type="entry name" value="WD40/YVTN_repeat-like_dom_sf"/>
</dbReference>
<feature type="repeat" description="WD" evidence="5">
    <location>
        <begin position="257"/>
        <end position="298"/>
    </location>
</feature>
<evidence type="ECO:0000256" key="5">
    <source>
        <dbReference type="PROSITE-ProRule" id="PRU00221"/>
    </source>
</evidence>
<name>A0A150GKL4_GONPE</name>
<feature type="compositionally biased region" description="Low complexity" evidence="6">
    <location>
        <begin position="1993"/>
        <end position="2004"/>
    </location>
</feature>
<evidence type="ECO:0000256" key="6">
    <source>
        <dbReference type="SAM" id="MobiDB-lite"/>
    </source>
</evidence>
<comment type="caution">
    <text evidence="9">The sequence shown here is derived from an EMBL/GenBank/DDBJ whole genome shotgun (WGS) entry which is preliminary data.</text>
</comment>
<feature type="compositionally biased region" description="Gly residues" evidence="6">
    <location>
        <begin position="1647"/>
        <end position="1659"/>
    </location>
</feature>
<feature type="domain" description="Ion transport" evidence="8">
    <location>
        <begin position="1346"/>
        <end position="1584"/>
    </location>
</feature>
<feature type="compositionally biased region" description="Acidic residues" evidence="6">
    <location>
        <begin position="1052"/>
        <end position="1062"/>
    </location>
</feature>
<dbReference type="PROSITE" id="PS50082">
    <property type="entry name" value="WD_REPEATS_2"/>
    <property type="match status" value="8"/>
</dbReference>
<dbReference type="PROSITE" id="PS50294">
    <property type="entry name" value="WD_REPEATS_REGION"/>
    <property type="match status" value="4"/>
</dbReference>
<evidence type="ECO:0000256" key="1">
    <source>
        <dbReference type="ARBA" id="ARBA00004141"/>
    </source>
</evidence>
<keyword evidence="4 7" id="KW-0472">Membrane</keyword>
<evidence type="ECO:0000259" key="8">
    <source>
        <dbReference type="Pfam" id="PF00520"/>
    </source>
</evidence>
<dbReference type="SUPFAM" id="SSF82171">
    <property type="entry name" value="DPP6 N-terminal domain-like"/>
    <property type="match status" value="1"/>
</dbReference>